<evidence type="ECO:0000313" key="1">
    <source>
        <dbReference type="EMBL" id="KRN57928.1"/>
    </source>
</evidence>
<dbReference type="EMBL" id="JQBS01000001">
    <property type="protein sequence ID" value="KRN57928.1"/>
    <property type="molecule type" value="Genomic_DNA"/>
</dbReference>
<comment type="caution">
    <text evidence="1">The sequence shown here is derived from an EMBL/GenBank/DDBJ whole genome shotgun (WGS) entry which is preliminary data.</text>
</comment>
<dbReference type="Proteomes" id="UP000051658">
    <property type="component" value="Unassembled WGS sequence"/>
</dbReference>
<evidence type="ECO:0000313" key="2">
    <source>
        <dbReference type="Proteomes" id="UP000051658"/>
    </source>
</evidence>
<gene>
    <name evidence="1" type="ORF">IV74_GL001185</name>
</gene>
<sequence>MSVGDELKEPVYCLDVTNIMVNKEFKEEITKLTGYFSYLISGKLIDVKEKIVKVGGFLFELDTDKIDGDIIEDSYISFECTRVDIF</sequence>
<dbReference type="eggNOG" id="ENOG5033YNC">
    <property type="taxonomic scope" value="Bacteria"/>
</dbReference>
<name>A0A0R2HZ31_CARDV</name>
<dbReference type="AlphaFoldDB" id="A0A0R2HZ31"/>
<dbReference type="PATRIC" id="fig|1449336.4.peg.1211"/>
<accession>A0A0R2HZ31</accession>
<protein>
    <submittedName>
        <fullName evidence="1">Uncharacterized protein</fullName>
    </submittedName>
</protein>
<proteinExistence type="predicted"/>
<organism evidence="1 2">
    <name type="scientific">Carnobacterium divergens DSM 20623</name>
    <dbReference type="NCBI Taxonomy" id="1449336"/>
    <lineage>
        <taxon>Bacteria</taxon>
        <taxon>Bacillati</taxon>
        <taxon>Bacillota</taxon>
        <taxon>Bacilli</taxon>
        <taxon>Lactobacillales</taxon>
        <taxon>Carnobacteriaceae</taxon>
        <taxon>Carnobacterium</taxon>
    </lineage>
</organism>
<reference evidence="1 2" key="1">
    <citation type="journal article" date="2015" name="Genome Announc.">
        <title>Expanding the biotechnology potential of lactobacilli through comparative genomics of 213 strains and associated genera.</title>
        <authorList>
            <person name="Sun Z."/>
            <person name="Harris H.M."/>
            <person name="McCann A."/>
            <person name="Guo C."/>
            <person name="Argimon S."/>
            <person name="Zhang W."/>
            <person name="Yang X."/>
            <person name="Jeffery I.B."/>
            <person name="Cooney J.C."/>
            <person name="Kagawa T.F."/>
            <person name="Liu W."/>
            <person name="Song Y."/>
            <person name="Salvetti E."/>
            <person name="Wrobel A."/>
            <person name="Rasinkangas P."/>
            <person name="Parkhill J."/>
            <person name="Rea M.C."/>
            <person name="O'Sullivan O."/>
            <person name="Ritari J."/>
            <person name="Douillard F.P."/>
            <person name="Paul Ross R."/>
            <person name="Yang R."/>
            <person name="Briner A.E."/>
            <person name="Felis G.E."/>
            <person name="de Vos W.M."/>
            <person name="Barrangou R."/>
            <person name="Klaenhammer T.R."/>
            <person name="Caufield P.W."/>
            <person name="Cui Y."/>
            <person name="Zhang H."/>
            <person name="O'Toole P.W."/>
        </authorList>
    </citation>
    <scope>NUCLEOTIDE SEQUENCE [LARGE SCALE GENOMIC DNA]</scope>
    <source>
        <strain evidence="1 2">DSM 20623</strain>
    </source>
</reference>
<keyword evidence="2" id="KW-1185">Reference proteome</keyword>